<gene>
    <name evidence="2" type="ORF">BSZ18_20210</name>
</gene>
<protein>
    <submittedName>
        <fullName evidence="2">Uncharacterized protein</fullName>
    </submittedName>
</protein>
<accession>A0A1X3H582</accession>
<feature type="compositionally biased region" description="Polar residues" evidence="1">
    <location>
        <begin position="79"/>
        <end position="89"/>
    </location>
</feature>
<sequence length="89" mass="9603">MLATIPPDYPSEHRLADAALFRELLGRPGKSTFARYLSLGLIPPPDKKLGTLNRWYETTIAAAVEALPTARSPKGTPRARSSANETAVA</sequence>
<comment type="caution">
    <text evidence="2">The sequence shown here is derived from an EMBL/GenBank/DDBJ whole genome shotgun (WGS) entry which is preliminary data.</text>
</comment>
<dbReference type="RefSeq" id="WP_085362086.1">
    <property type="nucleotide sequence ID" value="NZ_NAFD01000179.1"/>
</dbReference>
<dbReference type="OrthoDB" id="8455288at2"/>
<evidence type="ECO:0000313" key="3">
    <source>
        <dbReference type="Proteomes" id="UP000193553"/>
    </source>
</evidence>
<organism evidence="2 3">
    <name type="scientific">Bradyrhizobium canariense</name>
    <dbReference type="NCBI Taxonomy" id="255045"/>
    <lineage>
        <taxon>Bacteria</taxon>
        <taxon>Pseudomonadati</taxon>
        <taxon>Pseudomonadota</taxon>
        <taxon>Alphaproteobacteria</taxon>
        <taxon>Hyphomicrobiales</taxon>
        <taxon>Nitrobacteraceae</taxon>
        <taxon>Bradyrhizobium</taxon>
    </lineage>
</organism>
<evidence type="ECO:0000256" key="1">
    <source>
        <dbReference type="SAM" id="MobiDB-lite"/>
    </source>
</evidence>
<feature type="region of interest" description="Disordered" evidence="1">
    <location>
        <begin position="67"/>
        <end position="89"/>
    </location>
</feature>
<evidence type="ECO:0000313" key="2">
    <source>
        <dbReference type="EMBL" id="OSJ08111.1"/>
    </source>
</evidence>
<dbReference type="EMBL" id="NAFI01000176">
    <property type="protein sequence ID" value="OSJ08111.1"/>
    <property type="molecule type" value="Genomic_DNA"/>
</dbReference>
<reference evidence="2 3" key="1">
    <citation type="submission" date="2017-03" db="EMBL/GenBank/DDBJ databases">
        <title>Whole genome sequences of fourteen strains of Bradyrhizobium canariense and one strain of Bradyrhizobium japonicum isolated from Lupinus (Papilionoideae: Genisteae) species in Algeria.</title>
        <authorList>
            <person name="Crovadore J."/>
            <person name="Chekireb D."/>
            <person name="Brachmann A."/>
            <person name="Chablais R."/>
            <person name="Cochard B."/>
            <person name="Lefort F."/>
        </authorList>
    </citation>
    <scope>NUCLEOTIDE SEQUENCE [LARGE SCALE GENOMIC DNA]</scope>
    <source>
        <strain evidence="2 3">UBMA195</strain>
    </source>
</reference>
<dbReference type="Proteomes" id="UP000193553">
    <property type="component" value="Unassembled WGS sequence"/>
</dbReference>
<name>A0A1X3H582_9BRAD</name>
<dbReference type="AlphaFoldDB" id="A0A1X3H582"/>
<proteinExistence type="predicted"/>